<gene>
    <name evidence="3" type="ORF">FHS79_002808</name>
</gene>
<dbReference type="InterPro" id="IPR007712">
    <property type="entry name" value="RelE/ParE_toxin"/>
</dbReference>
<dbReference type="Gene3D" id="3.30.2310.20">
    <property type="entry name" value="RelE-like"/>
    <property type="match status" value="1"/>
</dbReference>
<evidence type="ECO:0000313" key="4">
    <source>
        <dbReference type="Proteomes" id="UP000538147"/>
    </source>
</evidence>
<reference evidence="3 4" key="1">
    <citation type="submission" date="2020-08" db="EMBL/GenBank/DDBJ databases">
        <title>Genomic Encyclopedia of Type Strains, Phase IV (KMG-IV): sequencing the most valuable type-strain genomes for metagenomic binning, comparative biology and taxonomic classification.</title>
        <authorList>
            <person name="Goeker M."/>
        </authorList>
    </citation>
    <scope>NUCLEOTIDE SEQUENCE [LARGE SCALE GENOMIC DNA]</scope>
    <source>
        <strain evidence="3 4">DSM 102189</strain>
    </source>
</reference>
<proteinExistence type="inferred from homology"/>
<dbReference type="PIRSF" id="PIRSF029218">
    <property type="entry name" value="ParE"/>
    <property type="match status" value="1"/>
</dbReference>
<keyword evidence="1" id="KW-1277">Toxin-antitoxin system</keyword>
<sequence length="96" mass="11056">MAEFRLSPAAKLDLNKIFDRSVAAWGLTKALEYDEALEKTLFMLARAPQRAQQCDRIRIGYRRQSVGSHVIYLKPTDYGIAVIRILHQRMDAARHL</sequence>
<dbReference type="EMBL" id="JACIIV010000021">
    <property type="protein sequence ID" value="MBB6228618.1"/>
    <property type="molecule type" value="Genomic_DNA"/>
</dbReference>
<comment type="caution">
    <text evidence="3">The sequence shown here is derived from an EMBL/GenBank/DDBJ whole genome shotgun (WGS) entry which is preliminary data.</text>
</comment>
<evidence type="ECO:0000313" key="3">
    <source>
        <dbReference type="EMBL" id="MBB6228618.1"/>
    </source>
</evidence>
<dbReference type="AlphaFoldDB" id="A0A841LI22"/>
<evidence type="ECO:0000256" key="2">
    <source>
        <dbReference type="PIRNR" id="PIRNR029218"/>
    </source>
</evidence>
<accession>A0A841LI22</accession>
<dbReference type="InterPro" id="IPR028344">
    <property type="entry name" value="ParE1/4"/>
</dbReference>
<keyword evidence="4" id="KW-1185">Reference proteome</keyword>
<organism evidence="3 4">
    <name type="scientific">Polymorphobacter multimanifer</name>
    <dbReference type="NCBI Taxonomy" id="1070431"/>
    <lineage>
        <taxon>Bacteria</taxon>
        <taxon>Pseudomonadati</taxon>
        <taxon>Pseudomonadota</taxon>
        <taxon>Alphaproteobacteria</taxon>
        <taxon>Sphingomonadales</taxon>
        <taxon>Sphingosinicellaceae</taxon>
        <taxon>Polymorphobacter</taxon>
    </lineage>
</organism>
<dbReference type="Pfam" id="PF05016">
    <property type="entry name" value="ParE_toxin"/>
    <property type="match status" value="1"/>
</dbReference>
<protein>
    <recommendedName>
        <fullName evidence="2">Toxin</fullName>
    </recommendedName>
</protein>
<name>A0A841LI22_9SPHN</name>
<dbReference type="RefSeq" id="WP_184201282.1">
    <property type="nucleotide sequence ID" value="NZ_BMOX01000004.1"/>
</dbReference>
<comment type="similarity">
    <text evidence="2">Belongs to the RelE toxin family.</text>
</comment>
<dbReference type="InterPro" id="IPR035093">
    <property type="entry name" value="RelE/ParE_toxin_dom_sf"/>
</dbReference>
<evidence type="ECO:0000256" key="1">
    <source>
        <dbReference type="ARBA" id="ARBA00022649"/>
    </source>
</evidence>
<dbReference type="Proteomes" id="UP000538147">
    <property type="component" value="Unassembled WGS sequence"/>
</dbReference>